<reference evidence="1 2" key="1">
    <citation type="submission" date="2016-01" db="EMBL/GenBank/DDBJ databases">
        <authorList>
            <person name="Regsiter A."/>
            <person name="william w."/>
        </authorList>
    </citation>
    <scope>NUCLEOTIDE SEQUENCE [LARGE SCALE GENOMIC DNA]</scope>
    <source>
        <strain evidence="1 2">CFBP 6927</strain>
    </source>
</reference>
<gene>
    <name evidence="1" type="ORF">AGR13a_Lc90075</name>
</gene>
<proteinExistence type="predicted"/>
<evidence type="ECO:0000313" key="1">
    <source>
        <dbReference type="EMBL" id="CUX63528.1"/>
    </source>
</evidence>
<organism evidence="1 2">
    <name type="scientific">Agrobacterium genomosp. 13 str. CFBP 6927</name>
    <dbReference type="NCBI Taxonomy" id="1183428"/>
    <lineage>
        <taxon>Bacteria</taxon>
        <taxon>Pseudomonadati</taxon>
        <taxon>Pseudomonadota</taxon>
        <taxon>Alphaproteobacteria</taxon>
        <taxon>Hyphomicrobiales</taxon>
        <taxon>Rhizobiaceae</taxon>
        <taxon>Rhizobium/Agrobacterium group</taxon>
        <taxon>Agrobacterium</taxon>
        <taxon>Agrobacterium tumefaciens complex</taxon>
    </lineage>
</organism>
<sequence>MMSRRALTDLANSLIIGTSSRPSAVVSDFRLREMTVQFFGSAALTIATHRVGHVLNEFFFLAVRSLHNSLHPLKVGPDGAGQGTWAPSGRFHAMWFGLDGAIVSTALIHVQAIL</sequence>
<accession>A0ABM9VMX6</accession>
<evidence type="ECO:0000313" key="2">
    <source>
        <dbReference type="Proteomes" id="UP000191812"/>
    </source>
</evidence>
<dbReference type="Proteomes" id="UP000191812">
    <property type="component" value="Unassembled WGS sequence"/>
</dbReference>
<dbReference type="EMBL" id="FBWH01000048">
    <property type="protein sequence ID" value="CUX63528.1"/>
    <property type="molecule type" value="Genomic_DNA"/>
</dbReference>
<protein>
    <submittedName>
        <fullName evidence="1">Uncharacterized protein</fullName>
    </submittedName>
</protein>
<keyword evidence="2" id="KW-1185">Reference proteome</keyword>
<comment type="caution">
    <text evidence="1">The sequence shown here is derived from an EMBL/GenBank/DDBJ whole genome shotgun (WGS) entry which is preliminary data.</text>
</comment>
<name>A0ABM9VMX6_9HYPH</name>